<dbReference type="SMART" id="SM00382">
    <property type="entry name" value="AAA"/>
    <property type="match status" value="1"/>
</dbReference>
<dbReference type="PANTHER" id="PTHR47691:SF3">
    <property type="entry name" value="HTH-TYPE TRANSCRIPTIONAL REGULATOR RV0890C-RELATED"/>
    <property type="match status" value="1"/>
</dbReference>
<dbReference type="RefSeq" id="WP_196923381.1">
    <property type="nucleotide sequence ID" value="NZ_JADOTY010000001.1"/>
</dbReference>
<dbReference type="InterPro" id="IPR011990">
    <property type="entry name" value="TPR-like_helical_dom_sf"/>
</dbReference>
<evidence type="ECO:0000256" key="1">
    <source>
        <dbReference type="SAM" id="MobiDB-lite"/>
    </source>
</evidence>
<dbReference type="InterPro" id="IPR029058">
    <property type="entry name" value="AB_hydrolase_fold"/>
</dbReference>
<dbReference type="SUPFAM" id="SSF52540">
    <property type="entry name" value="P-loop containing nucleoside triphosphate hydrolases"/>
    <property type="match status" value="1"/>
</dbReference>
<feature type="region of interest" description="Disordered" evidence="1">
    <location>
        <begin position="237"/>
        <end position="261"/>
    </location>
</feature>
<protein>
    <submittedName>
        <fullName evidence="3">Tetratricopeptide (TPR) repeat protein/energy-coupling factor transporter ATP-binding protein EcfA2</fullName>
    </submittedName>
</protein>
<dbReference type="InterPro" id="IPR003593">
    <property type="entry name" value="AAA+_ATPase"/>
</dbReference>
<name>A0ABS0K8T6_9ACTN</name>
<keyword evidence="3" id="KW-0067">ATP-binding</keyword>
<dbReference type="Gene3D" id="1.25.40.10">
    <property type="entry name" value="Tetratricopeptide repeat domain"/>
    <property type="match status" value="1"/>
</dbReference>
<dbReference type="PANTHER" id="PTHR47691">
    <property type="entry name" value="REGULATOR-RELATED"/>
    <property type="match status" value="1"/>
</dbReference>
<accession>A0ABS0K8T6</accession>
<dbReference type="PRINTS" id="PR00364">
    <property type="entry name" value="DISEASERSIST"/>
</dbReference>
<dbReference type="GO" id="GO:0005524">
    <property type="term" value="F:ATP binding"/>
    <property type="evidence" value="ECO:0007669"/>
    <property type="project" value="UniProtKB-KW"/>
</dbReference>
<comment type="caution">
    <text evidence="3">The sequence shown here is derived from an EMBL/GenBank/DDBJ whole genome shotgun (WGS) entry which is preliminary data.</text>
</comment>
<proteinExistence type="predicted"/>
<reference evidence="3 4" key="1">
    <citation type="submission" date="2020-11" db="EMBL/GenBank/DDBJ databases">
        <title>Sequencing the genomes of 1000 actinobacteria strains.</title>
        <authorList>
            <person name="Klenk H.-P."/>
        </authorList>
    </citation>
    <scope>NUCLEOTIDE SEQUENCE [LARGE SCALE GENOMIC DNA]</scope>
    <source>
        <strain evidence="3 4">DSM 101695</strain>
    </source>
</reference>
<sequence>MKPTLLIFIHGIASGPQAWDILIELLKADEKVAGRVDYQTFEYETRLIGNRFLTRTPTYRTVADKLRTRFLRYREEYEQIIFVTHSQGGLVLQTFLSRMLAGGEAEKLTVVKKMVLIACPNGGSGIFLTPRRSVGWLFPHAQERRLRPLDEEIADIHRHVVSQVDKADRVSPNSCPIPLIAFAAESDGIVLRASAYGHFRSHGILPGSHKTVIRPSSPTDPGYLDLRNEILGAVRPAASARPATPSSPAPLRPASTGGRTALHNLPRMTTSRLIGRDSELAYLRTFLGQRTGEILLIEGTAGAGKTTLALHISHEMLHSNQYDTIIWLSARTTILQTSGEVPTATSTSDLADLTTTIAITLDRRDLLRLPPPQRAIGVVAALAEMSCLLVLDNFETVADTRILPYLRDLPQSCSILITSRRRVDVRRRVSLQPLNPGQSAELVRSELERRHLSRPPTTVDWIAETSGGIPLAVQWLVGRLASGAPHLAPGPELDDDEMLRYLFQSAVDHVSDEGGSVALRLLAHPPGTIPSRLLENALLRLGMQHSDITRTISVLSTLNLVGYDQVTDRYSVLPIIKRFVLEKASLDTVTSAMTMEQIGDAYVPALAEHLRIEADVLWRTGYELGDWDRDRANCLTSIHNLLNQGKVDLAAELLQAFYPFAITFGHFDDFLAHTSTLLAPPFQLAPIDGARLKAHRTSVLFHSGDVDRAEMELARAEQEYRLVPAPDDALTDSMFFVRSIIAVSRRSPTAEAILNEAVTFARRRGVVWALIGFQGWLALHLIDMGRLDEADGLLRETLARCAADGDHRTAVFLNVGMARLRLALGEHDKVIDSADDVLALARKYGEDHNWAHLHYEVARAYAHRDDTRTALNHLAAARELYVRIGAGVGIESCDALRAQLVP</sequence>
<dbReference type="Gene3D" id="3.40.50.300">
    <property type="entry name" value="P-loop containing nucleotide triphosphate hydrolases"/>
    <property type="match status" value="1"/>
</dbReference>
<dbReference type="EMBL" id="JADOTY010000001">
    <property type="protein sequence ID" value="MBG6105034.1"/>
    <property type="molecule type" value="Genomic_DNA"/>
</dbReference>
<keyword evidence="4" id="KW-1185">Reference proteome</keyword>
<dbReference type="InterPro" id="IPR002182">
    <property type="entry name" value="NB-ARC"/>
</dbReference>
<dbReference type="SUPFAM" id="SSF53474">
    <property type="entry name" value="alpha/beta-Hydrolases"/>
    <property type="match status" value="1"/>
</dbReference>
<evidence type="ECO:0000259" key="2">
    <source>
        <dbReference type="SMART" id="SM00382"/>
    </source>
</evidence>
<dbReference type="Gene3D" id="3.40.50.1820">
    <property type="entry name" value="alpha/beta hydrolase"/>
    <property type="match status" value="1"/>
</dbReference>
<evidence type="ECO:0000313" key="3">
    <source>
        <dbReference type="EMBL" id="MBG6105034.1"/>
    </source>
</evidence>
<dbReference type="Pfam" id="PF00931">
    <property type="entry name" value="NB-ARC"/>
    <property type="match status" value="1"/>
</dbReference>
<dbReference type="SUPFAM" id="SSF48452">
    <property type="entry name" value="TPR-like"/>
    <property type="match status" value="1"/>
</dbReference>
<gene>
    <name evidence="3" type="ORF">IW249_005448</name>
</gene>
<evidence type="ECO:0000313" key="4">
    <source>
        <dbReference type="Proteomes" id="UP000631791"/>
    </source>
</evidence>
<feature type="domain" description="AAA+ ATPase" evidence="2">
    <location>
        <begin position="291"/>
        <end position="457"/>
    </location>
</feature>
<keyword evidence="3" id="KW-0547">Nucleotide-binding</keyword>
<organism evidence="3 4">
    <name type="scientific">Micromonospora vinacea</name>
    <dbReference type="NCBI Taxonomy" id="709878"/>
    <lineage>
        <taxon>Bacteria</taxon>
        <taxon>Bacillati</taxon>
        <taxon>Actinomycetota</taxon>
        <taxon>Actinomycetes</taxon>
        <taxon>Micromonosporales</taxon>
        <taxon>Micromonosporaceae</taxon>
        <taxon>Micromonospora</taxon>
    </lineage>
</organism>
<dbReference type="Proteomes" id="UP000631791">
    <property type="component" value="Unassembled WGS sequence"/>
</dbReference>
<dbReference type="InterPro" id="IPR027417">
    <property type="entry name" value="P-loop_NTPase"/>
</dbReference>